<gene>
    <name evidence="2" type="ORF">KN1_28820</name>
</gene>
<accession>A0A8D5U9L7</accession>
<sequence>MIGLRIVMDSYAWVEFFIGSEKGKKVLTFMSSADEIITPDLVLAELARKYVREGFEENSVRERLKFVEENSVVVCIDRELSVLSANAYLELLDKAKKEGKNKPSITDSILLTLGRKYNAKVVTGDELFRDMEEVIFLE</sequence>
<dbReference type="Proteomes" id="UP000825123">
    <property type="component" value="Chromosome"/>
</dbReference>
<evidence type="ECO:0000259" key="1">
    <source>
        <dbReference type="Pfam" id="PF01850"/>
    </source>
</evidence>
<dbReference type="InterPro" id="IPR029060">
    <property type="entry name" value="PIN-like_dom_sf"/>
</dbReference>
<dbReference type="InterPro" id="IPR002716">
    <property type="entry name" value="PIN_dom"/>
</dbReference>
<reference evidence="2 3" key="1">
    <citation type="submission" date="2021-04" db="EMBL/GenBank/DDBJ databases">
        <title>Complete genome sequence of Stygiolobus sp. KN-1.</title>
        <authorList>
            <person name="Nakamura K."/>
            <person name="Sakai H."/>
            <person name="Kurosawa N."/>
        </authorList>
    </citation>
    <scope>NUCLEOTIDE SEQUENCE [LARGE SCALE GENOMIC DNA]</scope>
    <source>
        <strain evidence="2 3">KN-1</strain>
    </source>
</reference>
<dbReference type="SUPFAM" id="SSF88723">
    <property type="entry name" value="PIN domain-like"/>
    <property type="match status" value="1"/>
</dbReference>
<evidence type="ECO:0000313" key="2">
    <source>
        <dbReference type="EMBL" id="BCU71585.1"/>
    </source>
</evidence>
<dbReference type="KEGG" id="csty:KN1_28820"/>
<proteinExistence type="predicted"/>
<keyword evidence="3" id="KW-1185">Reference proteome</keyword>
<evidence type="ECO:0000313" key="3">
    <source>
        <dbReference type="Proteomes" id="UP000825123"/>
    </source>
</evidence>
<feature type="domain" description="PIN" evidence="1">
    <location>
        <begin position="6"/>
        <end position="132"/>
    </location>
</feature>
<dbReference type="AlphaFoldDB" id="A0A8D5U9L7"/>
<name>A0A8D5U9L7_9CREN</name>
<dbReference type="EMBL" id="AP024597">
    <property type="protein sequence ID" value="BCU71585.1"/>
    <property type="molecule type" value="Genomic_DNA"/>
</dbReference>
<dbReference type="Gene3D" id="3.40.50.1010">
    <property type="entry name" value="5'-nuclease"/>
    <property type="match status" value="1"/>
</dbReference>
<organism evidence="2 3">
    <name type="scientific">Stygiolobus caldivivus</name>
    <dbReference type="NCBI Taxonomy" id="2824673"/>
    <lineage>
        <taxon>Archaea</taxon>
        <taxon>Thermoproteota</taxon>
        <taxon>Thermoprotei</taxon>
        <taxon>Sulfolobales</taxon>
        <taxon>Sulfolobaceae</taxon>
        <taxon>Stygiolobus</taxon>
    </lineage>
</organism>
<protein>
    <recommendedName>
        <fullName evidence="1">PIN domain-containing protein</fullName>
    </recommendedName>
</protein>
<dbReference type="Pfam" id="PF01850">
    <property type="entry name" value="PIN"/>
    <property type="match status" value="1"/>
</dbReference>